<reference evidence="1 2" key="1">
    <citation type="submission" date="2022-12" db="EMBL/GenBank/DDBJ databases">
        <title>Chromosome-scale assembly of the Ensete ventricosum genome.</title>
        <authorList>
            <person name="Dussert Y."/>
            <person name="Stocks J."/>
            <person name="Wendawek A."/>
            <person name="Woldeyes F."/>
            <person name="Nichols R.A."/>
            <person name="Borrell J.S."/>
        </authorList>
    </citation>
    <scope>NUCLEOTIDE SEQUENCE [LARGE SCALE GENOMIC DNA]</scope>
    <source>
        <strain evidence="2">cv. Maze</strain>
        <tissue evidence="1">Seeds</tissue>
    </source>
</reference>
<comment type="caution">
    <text evidence="1">The sequence shown here is derived from an EMBL/GenBank/DDBJ whole genome shotgun (WGS) entry which is preliminary data.</text>
</comment>
<protein>
    <recommendedName>
        <fullName evidence="3">SKP1 component POZ domain-containing protein</fullName>
    </recommendedName>
</protein>
<evidence type="ECO:0008006" key="3">
    <source>
        <dbReference type="Google" id="ProtNLM"/>
    </source>
</evidence>
<organism evidence="1 2">
    <name type="scientific">Ensete ventricosum</name>
    <name type="common">Abyssinian banana</name>
    <name type="synonym">Musa ensete</name>
    <dbReference type="NCBI Taxonomy" id="4639"/>
    <lineage>
        <taxon>Eukaryota</taxon>
        <taxon>Viridiplantae</taxon>
        <taxon>Streptophyta</taxon>
        <taxon>Embryophyta</taxon>
        <taxon>Tracheophyta</taxon>
        <taxon>Spermatophyta</taxon>
        <taxon>Magnoliopsida</taxon>
        <taxon>Liliopsida</taxon>
        <taxon>Zingiberales</taxon>
        <taxon>Musaceae</taxon>
        <taxon>Ensete</taxon>
    </lineage>
</organism>
<proteinExistence type="predicted"/>
<accession>A0AAV8Q5W9</accession>
<evidence type="ECO:0000313" key="2">
    <source>
        <dbReference type="Proteomes" id="UP001222027"/>
    </source>
</evidence>
<gene>
    <name evidence="1" type="ORF">OPV22_029482</name>
</gene>
<dbReference type="EMBL" id="JAQQAF010000008">
    <property type="protein sequence ID" value="KAJ8466930.1"/>
    <property type="molecule type" value="Genomic_DNA"/>
</dbReference>
<name>A0AAV8Q5W9_ENSVE</name>
<sequence>MSKRSPAVSKGSPAAPMEVEFSVETEDGEIAMFVADSALNIEFIDHAIEEVVPLELLPKFRINIDDLVQMHSSFS</sequence>
<dbReference type="AlphaFoldDB" id="A0AAV8Q5W9"/>
<evidence type="ECO:0000313" key="1">
    <source>
        <dbReference type="EMBL" id="KAJ8466930.1"/>
    </source>
</evidence>
<keyword evidence="2" id="KW-1185">Reference proteome</keyword>
<dbReference type="Proteomes" id="UP001222027">
    <property type="component" value="Unassembled WGS sequence"/>
</dbReference>